<proteinExistence type="predicted"/>
<dbReference type="InterPro" id="IPR001932">
    <property type="entry name" value="PPM-type_phosphatase-like_dom"/>
</dbReference>
<dbReference type="RefSeq" id="WP_344637458.1">
    <property type="nucleotide sequence ID" value="NZ_BAAATR010000015.1"/>
</dbReference>
<feature type="transmembrane region" description="Helical" evidence="2">
    <location>
        <begin position="28"/>
        <end position="57"/>
    </location>
</feature>
<dbReference type="SUPFAM" id="SSF81606">
    <property type="entry name" value="PP2C-like"/>
    <property type="match status" value="1"/>
</dbReference>
<feature type="transmembrane region" description="Helical" evidence="2">
    <location>
        <begin position="69"/>
        <end position="87"/>
    </location>
</feature>
<evidence type="ECO:0000259" key="3">
    <source>
        <dbReference type="SMART" id="SM00331"/>
    </source>
</evidence>
<evidence type="ECO:0000313" key="4">
    <source>
        <dbReference type="EMBL" id="GAA2250269.1"/>
    </source>
</evidence>
<evidence type="ECO:0000313" key="5">
    <source>
        <dbReference type="Proteomes" id="UP001500305"/>
    </source>
</evidence>
<feature type="transmembrane region" description="Helical" evidence="2">
    <location>
        <begin position="93"/>
        <end position="116"/>
    </location>
</feature>
<keyword evidence="5" id="KW-1185">Reference proteome</keyword>
<evidence type="ECO:0000256" key="1">
    <source>
        <dbReference type="ARBA" id="ARBA00022801"/>
    </source>
</evidence>
<protein>
    <submittedName>
        <fullName evidence="4">PP2C family protein-serine/threonine phosphatase</fullName>
    </submittedName>
</protein>
<name>A0ABP5R311_9ACTN</name>
<organism evidence="4 5">
    <name type="scientific">Kitasatospora cystarginea</name>
    <dbReference type="NCBI Taxonomy" id="58350"/>
    <lineage>
        <taxon>Bacteria</taxon>
        <taxon>Bacillati</taxon>
        <taxon>Actinomycetota</taxon>
        <taxon>Actinomycetes</taxon>
        <taxon>Kitasatosporales</taxon>
        <taxon>Streptomycetaceae</taxon>
        <taxon>Kitasatospora</taxon>
    </lineage>
</organism>
<sequence length="363" mass="38160">MFDLLKDGARFRPRLLPKWSRRLTAGGYALVAAAVVADVFTGTGVTLAPILAALPVLAGVGTRRVSDPLVAGAGAVVAVAALALYDVDVPDVVMLTAAVTVAVITFFSCANVMVVTAQERELARVRTVAEAAQRALLRLVPRRMGPLVVAVRYVAAEAEARIGGDLYEVIRTPYGVRLLLGDVCGKGLAAVETAADVLGVFREAARAEPDLAEVAKRLDSALARRPVSEEFVTAVLVGIPDAPGPATVVNCGHPPPLLCHDGEVSEVDPPVAAPPLALLDLVGGDYCARSFTFEHGDLLLLYTDGVAEARDAADRFYPLAQRLAVLPHGEPEALLDELLVDVRAYVGAGLSDDAALLAIRRER</sequence>
<comment type="caution">
    <text evidence="4">The sequence shown here is derived from an EMBL/GenBank/DDBJ whole genome shotgun (WGS) entry which is preliminary data.</text>
</comment>
<evidence type="ECO:0000256" key="2">
    <source>
        <dbReference type="SAM" id="Phobius"/>
    </source>
</evidence>
<dbReference type="PANTHER" id="PTHR43156:SF2">
    <property type="entry name" value="STAGE II SPORULATION PROTEIN E"/>
    <property type="match status" value="1"/>
</dbReference>
<keyword evidence="1" id="KW-0378">Hydrolase</keyword>
<dbReference type="Proteomes" id="UP001500305">
    <property type="component" value="Unassembled WGS sequence"/>
</dbReference>
<keyword evidence="2" id="KW-1133">Transmembrane helix</keyword>
<dbReference type="InterPro" id="IPR052016">
    <property type="entry name" value="Bact_Sigma-Reg"/>
</dbReference>
<dbReference type="Gene3D" id="3.60.40.10">
    <property type="entry name" value="PPM-type phosphatase domain"/>
    <property type="match status" value="1"/>
</dbReference>
<feature type="domain" description="PPM-type phosphatase" evidence="3">
    <location>
        <begin position="147"/>
        <end position="361"/>
    </location>
</feature>
<gene>
    <name evidence="4" type="ORF">GCM10010430_36300</name>
</gene>
<dbReference type="SMART" id="SM00331">
    <property type="entry name" value="PP2C_SIG"/>
    <property type="match status" value="1"/>
</dbReference>
<keyword evidence="2" id="KW-0472">Membrane</keyword>
<keyword evidence="2" id="KW-0812">Transmembrane</keyword>
<dbReference type="EMBL" id="BAAATR010000015">
    <property type="protein sequence ID" value="GAA2250269.1"/>
    <property type="molecule type" value="Genomic_DNA"/>
</dbReference>
<dbReference type="Pfam" id="PF07228">
    <property type="entry name" value="SpoIIE"/>
    <property type="match status" value="1"/>
</dbReference>
<reference evidence="5" key="1">
    <citation type="journal article" date="2019" name="Int. J. Syst. Evol. Microbiol.">
        <title>The Global Catalogue of Microorganisms (GCM) 10K type strain sequencing project: providing services to taxonomists for standard genome sequencing and annotation.</title>
        <authorList>
            <consortium name="The Broad Institute Genomics Platform"/>
            <consortium name="The Broad Institute Genome Sequencing Center for Infectious Disease"/>
            <person name="Wu L."/>
            <person name="Ma J."/>
        </authorList>
    </citation>
    <scope>NUCLEOTIDE SEQUENCE [LARGE SCALE GENOMIC DNA]</scope>
    <source>
        <strain evidence="5">JCM 7356</strain>
    </source>
</reference>
<dbReference type="InterPro" id="IPR036457">
    <property type="entry name" value="PPM-type-like_dom_sf"/>
</dbReference>
<dbReference type="PANTHER" id="PTHR43156">
    <property type="entry name" value="STAGE II SPORULATION PROTEIN E-RELATED"/>
    <property type="match status" value="1"/>
</dbReference>
<accession>A0ABP5R311</accession>